<dbReference type="AlphaFoldDB" id="A0A1Y4SWI4"/>
<keyword evidence="2" id="KW-1185">Reference proteome</keyword>
<dbReference type="RefSeq" id="WP_087358099.1">
    <property type="nucleotide sequence ID" value="NZ_NFLJ01000018.1"/>
</dbReference>
<dbReference type="SUPFAM" id="SSF69304">
    <property type="entry name" value="Tricorn protease N-terminal domain"/>
    <property type="match status" value="1"/>
</dbReference>
<accession>A0A1Y4SWI4</accession>
<name>A0A1Y4SWI4_9FIRM</name>
<dbReference type="Proteomes" id="UP000195305">
    <property type="component" value="Unassembled WGS sequence"/>
</dbReference>
<comment type="caution">
    <text evidence="1">The sequence shown here is derived from an EMBL/GenBank/DDBJ whole genome shotgun (WGS) entry which is preliminary data.</text>
</comment>
<protein>
    <submittedName>
        <fullName evidence="1">Uncharacterized protein</fullName>
    </submittedName>
</protein>
<organism evidence="1 2">
    <name type="scientific">Massilimicrobiota timonensis</name>
    <dbReference type="NCBI Taxonomy" id="1776392"/>
    <lineage>
        <taxon>Bacteria</taxon>
        <taxon>Bacillati</taxon>
        <taxon>Bacillota</taxon>
        <taxon>Erysipelotrichia</taxon>
        <taxon>Erysipelotrichales</taxon>
        <taxon>Erysipelotrichaceae</taxon>
        <taxon>Massilimicrobiota</taxon>
    </lineage>
</organism>
<gene>
    <name evidence="1" type="ORF">B5E75_07315</name>
</gene>
<sequence length="188" mass="21930">MTEILDYNDKILVFKSINNEEHIKSYICVYELNLHLIKEINISDYGYSQSKAIIHNHKLYFVNSSDNNHSIGILDSDNEQLEKIELDMIPNEIAIFKNKLYVSSGIHSQPGNKICIIQLDDRKMKIVEVNTFIDKMISNQDGIYTMYSEDGKIDIRKYDLDSCKELYKATFQYDSNTPYYPSVLFSNQ</sequence>
<evidence type="ECO:0000313" key="1">
    <source>
        <dbReference type="EMBL" id="OUQ34278.1"/>
    </source>
</evidence>
<proteinExistence type="predicted"/>
<reference evidence="1 2" key="1">
    <citation type="journal article" date="2018" name="BMC Genomics">
        <title>Whole genome sequencing and function prediction of 133 gut anaerobes isolated from chicken caecum in pure cultures.</title>
        <authorList>
            <person name="Medvecky M."/>
            <person name="Cejkova D."/>
            <person name="Polansky O."/>
            <person name="Karasova D."/>
            <person name="Kubasova T."/>
            <person name="Cizek A."/>
            <person name="Rychlik I."/>
        </authorList>
    </citation>
    <scope>NUCLEOTIDE SEQUENCE [LARGE SCALE GENOMIC DNA]</scope>
    <source>
        <strain evidence="1 2">An13</strain>
    </source>
</reference>
<evidence type="ECO:0000313" key="2">
    <source>
        <dbReference type="Proteomes" id="UP000195305"/>
    </source>
</evidence>
<dbReference type="EMBL" id="NFLJ01000018">
    <property type="protein sequence ID" value="OUQ34278.1"/>
    <property type="molecule type" value="Genomic_DNA"/>
</dbReference>
<dbReference type="OrthoDB" id="1931397at2"/>